<feature type="chain" id="PRO_5037043676" evidence="1">
    <location>
        <begin position="24"/>
        <end position="436"/>
    </location>
</feature>
<feature type="domain" description="Copper amine oxidase-like N-terminal" evidence="2">
    <location>
        <begin position="31"/>
        <end position="137"/>
    </location>
</feature>
<accession>A0A934MND9</accession>
<evidence type="ECO:0000256" key="1">
    <source>
        <dbReference type="SAM" id="SignalP"/>
    </source>
</evidence>
<dbReference type="EMBL" id="JAELUP010000014">
    <property type="protein sequence ID" value="MBJ6360911.1"/>
    <property type="molecule type" value="Genomic_DNA"/>
</dbReference>
<evidence type="ECO:0000313" key="3">
    <source>
        <dbReference type="EMBL" id="MBJ6360911.1"/>
    </source>
</evidence>
<dbReference type="InterPro" id="IPR036582">
    <property type="entry name" value="Mao_N_sf"/>
</dbReference>
<dbReference type="AlphaFoldDB" id="A0A934MND9"/>
<proteinExistence type="predicted"/>
<reference evidence="3" key="1">
    <citation type="submission" date="2020-12" db="EMBL/GenBank/DDBJ databases">
        <authorList>
            <person name="Huq M.A."/>
        </authorList>
    </citation>
    <scope>NUCLEOTIDE SEQUENCE</scope>
    <source>
        <strain evidence="3">MAHUQ-46</strain>
    </source>
</reference>
<keyword evidence="4" id="KW-1185">Reference proteome</keyword>
<feature type="signal peptide" evidence="1">
    <location>
        <begin position="1"/>
        <end position="23"/>
    </location>
</feature>
<dbReference type="Gene3D" id="3.30.457.10">
    <property type="entry name" value="Copper amine oxidase-like, N-terminal domain"/>
    <property type="match status" value="1"/>
</dbReference>
<evidence type="ECO:0000259" key="2">
    <source>
        <dbReference type="Pfam" id="PF07833"/>
    </source>
</evidence>
<evidence type="ECO:0000313" key="4">
    <source>
        <dbReference type="Proteomes" id="UP000640274"/>
    </source>
</evidence>
<comment type="caution">
    <text evidence="3">The sequence shown here is derived from an EMBL/GenBank/DDBJ whole genome shotgun (WGS) entry which is preliminary data.</text>
</comment>
<name>A0A934MND9_9BACL</name>
<keyword evidence="1" id="KW-0732">Signal</keyword>
<protein>
    <submittedName>
        <fullName evidence="3">Copper amine oxidase N-terminal domain-containing protein</fullName>
    </submittedName>
</protein>
<dbReference type="Proteomes" id="UP000640274">
    <property type="component" value="Unassembled WGS sequence"/>
</dbReference>
<gene>
    <name evidence="3" type="ORF">JFN88_06210</name>
</gene>
<dbReference type="RefSeq" id="WP_199018465.1">
    <property type="nucleotide sequence ID" value="NZ_JAELUP010000014.1"/>
</dbReference>
<organism evidence="3 4">
    <name type="scientific">Paenibacillus roseus</name>
    <dbReference type="NCBI Taxonomy" id="2798579"/>
    <lineage>
        <taxon>Bacteria</taxon>
        <taxon>Bacillati</taxon>
        <taxon>Bacillota</taxon>
        <taxon>Bacilli</taxon>
        <taxon>Bacillales</taxon>
        <taxon>Paenibacillaceae</taxon>
        <taxon>Paenibacillus</taxon>
    </lineage>
</organism>
<dbReference type="Pfam" id="PF07833">
    <property type="entry name" value="Cu_amine_oxidN1"/>
    <property type="match status" value="1"/>
</dbReference>
<dbReference type="InterPro" id="IPR012854">
    <property type="entry name" value="Cu_amine_oxidase-like_N"/>
</dbReference>
<dbReference type="SUPFAM" id="SSF55383">
    <property type="entry name" value="Copper amine oxidase, domain N"/>
    <property type="match status" value="1"/>
</dbReference>
<sequence>MKKFITTLMIAVLLVTFSSPTFAAQEPKLIVNGKVVTDVKVKTIKGTSYLPLRAIATVLGVEVTWHQASNTVIVGTGKEKANGMKKSSTARLIVNGSTISGVDLPSLNGVTYVPLRKVAQILGATVNWNAQTDTITITSSASSTTANIGVDSIKLALSKYGEGVTLSSTSLKTLNQHQKQFFEMNRDPLSLDKIAKATSEASITKSISSYYSSLVNLTFVEIDEISEVKMSTGQTVTVAIGHTGGKYNKMTESWTDSHYFQIFYLGSTKIKKGDGTTVNGLPVGQNAVNLVNELGVKFTTPMNVMIAGNFLRSIDEYDIRKARSESTGGGLNFPEEVNTINKQALENLSITLTNDTINITDDLDVGLKIKSISIMDYKYPINAPFELPNRYEGGLTISLSSFKNNQGVSFNGNLGEAYFVQIITDAGELTSFVSYE</sequence>